<protein>
    <submittedName>
        <fullName evidence="10">Uncharacterized protein</fullName>
    </submittedName>
</protein>
<reference evidence="10 11" key="1">
    <citation type="journal article" date="2020" name="BMC Genomics">
        <title>Intraspecific diversification of the crop wild relative Brassica cretica Lam. using demographic model selection.</title>
        <authorList>
            <person name="Kioukis A."/>
            <person name="Michalopoulou V.A."/>
            <person name="Briers L."/>
            <person name="Pirintsos S."/>
            <person name="Studholme D.J."/>
            <person name="Pavlidis P."/>
            <person name="Sarris P.F."/>
        </authorList>
    </citation>
    <scope>NUCLEOTIDE SEQUENCE [LARGE SCALE GENOMIC DNA]</scope>
    <source>
        <strain evidence="11">cv. PFS-1207/04</strain>
    </source>
</reference>
<evidence type="ECO:0000256" key="4">
    <source>
        <dbReference type="ARBA" id="ARBA00022781"/>
    </source>
</evidence>
<dbReference type="Gene3D" id="1.10.287.80">
    <property type="entry name" value="ATP synthase, gamma subunit, helix hairpin domain"/>
    <property type="match status" value="1"/>
</dbReference>
<comment type="subcellular location">
    <subcellularLocation>
        <location evidence="1">Membrane</location>
        <topology evidence="1">Peripheral membrane protein</topology>
    </subcellularLocation>
</comment>
<feature type="region of interest" description="Disordered" evidence="9">
    <location>
        <begin position="1"/>
        <end position="30"/>
    </location>
</feature>
<evidence type="ECO:0000313" key="11">
    <source>
        <dbReference type="Proteomes" id="UP000266723"/>
    </source>
</evidence>
<evidence type="ECO:0000256" key="3">
    <source>
        <dbReference type="ARBA" id="ARBA00022448"/>
    </source>
</evidence>
<sequence length="126" mass="13930">MRRGGRRSNLMNTTTTRTVNPSNHSAFPNEISSSKLEKRWINFVTLVKSDPVIHTLLPLTMKGDSCDVKGEESSATELASRMSAMCNATDNALELERNLTVAYNRERQPRMTGELLESVAGDEGVS</sequence>
<accession>A0ABQ7A4I6</accession>
<proteinExistence type="inferred from homology"/>
<keyword evidence="7" id="KW-0139">CF(1)</keyword>
<dbReference type="Pfam" id="PF00231">
    <property type="entry name" value="ATP-synt"/>
    <property type="match status" value="1"/>
</dbReference>
<name>A0ABQ7A4I6_BRACR</name>
<dbReference type="Proteomes" id="UP000266723">
    <property type="component" value="Unassembled WGS sequence"/>
</dbReference>
<evidence type="ECO:0000313" key="10">
    <source>
        <dbReference type="EMBL" id="KAF3492588.1"/>
    </source>
</evidence>
<dbReference type="SUPFAM" id="SSF52943">
    <property type="entry name" value="ATP synthase (F1-ATPase), gamma subunit"/>
    <property type="match status" value="1"/>
</dbReference>
<dbReference type="PANTHER" id="PTHR11693:SF36">
    <property type="entry name" value="ATP SYNTHASE GAMMA CHAIN 2, CHLOROPLASTIC"/>
    <property type="match status" value="1"/>
</dbReference>
<gene>
    <name evidence="10" type="ORF">DY000_02057602</name>
</gene>
<dbReference type="EMBL" id="QGKV02002055">
    <property type="protein sequence ID" value="KAF3492588.1"/>
    <property type="molecule type" value="Genomic_DNA"/>
</dbReference>
<feature type="compositionally biased region" description="Polar residues" evidence="9">
    <location>
        <begin position="9"/>
        <end position="30"/>
    </location>
</feature>
<comment type="similarity">
    <text evidence="2">Belongs to the ATPase gamma chain family.</text>
</comment>
<evidence type="ECO:0000256" key="1">
    <source>
        <dbReference type="ARBA" id="ARBA00004170"/>
    </source>
</evidence>
<evidence type="ECO:0000256" key="8">
    <source>
        <dbReference type="ARBA" id="ARBA00023310"/>
    </source>
</evidence>
<keyword evidence="11" id="KW-1185">Reference proteome</keyword>
<keyword evidence="4" id="KW-0375">Hydrogen ion transport</keyword>
<evidence type="ECO:0000256" key="6">
    <source>
        <dbReference type="ARBA" id="ARBA00023136"/>
    </source>
</evidence>
<evidence type="ECO:0000256" key="5">
    <source>
        <dbReference type="ARBA" id="ARBA00023065"/>
    </source>
</evidence>
<comment type="caution">
    <text evidence="10">The sequence shown here is derived from an EMBL/GenBank/DDBJ whole genome shotgun (WGS) entry which is preliminary data.</text>
</comment>
<keyword evidence="8" id="KW-0066">ATP synthesis</keyword>
<keyword evidence="3" id="KW-0813">Transport</keyword>
<organism evidence="10 11">
    <name type="scientific">Brassica cretica</name>
    <name type="common">Mustard</name>
    <dbReference type="NCBI Taxonomy" id="69181"/>
    <lineage>
        <taxon>Eukaryota</taxon>
        <taxon>Viridiplantae</taxon>
        <taxon>Streptophyta</taxon>
        <taxon>Embryophyta</taxon>
        <taxon>Tracheophyta</taxon>
        <taxon>Spermatophyta</taxon>
        <taxon>Magnoliopsida</taxon>
        <taxon>eudicotyledons</taxon>
        <taxon>Gunneridae</taxon>
        <taxon>Pentapetalae</taxon>
        <taxon>rosids</taxon>
        <taxon>malvids</taxon>
        <taxon>Brassicales</taxon>
        <taxon>Brassicaceae</taxon>
        <taxon>Brassiceae</taxon>
        <taxon>Brassica</taxon>
    </lineage>
</organism>
<dbReference type="Gene3D" id="3.40.1380.10">
    <property type="match status" value="1"/>
</dbReference>
<keyword evidence="6" id="KW-0472">Membrane</keyword>
<dbReference type="PANTHER" id="PTHR11693">
    <property type="entry name" value="ATP SYNTHASE GAMMA CHAIN"/>
    <property type="match status" value="1"/>
</dbReference>
<dbReference type="InterPro" id="IPR035968">
    <property type="entry name" value="ATP_synth_F1_ATPase_gsu"/>
</dbReference>
<evidence type="ECO:0000256" key="2">
    <source>
        <dbReference type="ARBA" id="ARBA00007681"/>
    </source>
</evidence>
<evidence type="ECO:0000256" key="9">
    <source>
        <dbReference type="SAM" id="MobiDB-lite"/>
    </source>
</evidence>
<dbReference type="InterPro" id="IPR000131">
    <property type="entry name" value="ATP_synth_F1_gsu"/>
</dbReference>
<keyword evidence="5" id="KW-0406">Ion transport</keyword>
<evidence type="ECO:0000256" key="7">
    <source>
        <dbReference type="ARBA" id="ARBA00023196"/>
    </source>
</evidence>